<evidence type="ECO:0000313" key="1">
    <source>
        <dbReference type="EnsemblMetazoa" id="GPAI023410-PA"/>
    </source>
</evidence>
<dbReference type="EnsemblMetazoa" id="GPAI023410-RA">
    <property type="protein sequence ID" value="GPAI023410-PA"/>
    <property type="gene ID" value="GPAI023410"/>
</dbReference>
<keyword evidence="2" id="KW-1185">Reference proteome</keyword>
<proteinExistence type="predicted"/>
<reference evidence="2" key="1">
    <citation type="submission" date="2014-03" db="EMBL/GenBank/DDBJ databases">
        <authorList>
            <person name="Aksoy S."/>
            <person name="Warren W."/>
            <person name="Wilson R.K."/>
        </authorList>
    </citation>
    <scope>NUCLEOTIDE SEQUENCE [LARGE SCALE GENOMIC DNA]</scope>
    <source>
        <strain evidence="2">IAEA</strain>
    </source>
</reference>
<sequence>MSNLTSSTAYSLAARHVELAPNKQFEENNKTFISLRIIQNLDNFCLTLLGLSVCPTVCRSAYLAGAVLVKLLGYLYPASIIYVNNVDINYVDDDNHDDDGNSRIMAIGLRRNVNKLH</sequence>
<name>A0A1A9ZSA9_GLOPL</name>
<dbReference type="Proteomes" id="UP000092445">
    <property type="component" value="Unassembled WGS sequence"/>
</dbReference>
<evidence type="ECO:0000313" key="2">
    <source>
        <dbReference type="Proteomes" id="UP000092445"/>
    </source>
</evidence>
<reference evidence="1" key="2">
    <citation type="submission" date="2020-05" db="UniProtKB">
        <authorList>
            <consortium name="EnsemblMetazoa"/>
        </authorList>
    </citation>
    <scope>IDENTIFICATION</scope>
    <source>
        <strain evidence="1">IAEA</strain>
    </source>
</reference>
<organism evidence="1 2">
    <name type="scientific">Glossina pallidipes</name>
    <name type="common">Tsetse fly</name>
    <dbReference type="NCBI Taxonomy" id="7398"/>
    <lineage>
        <taxon>Eukaryota</taxon>
        <taxon>Metazoa</taxon>
        <taxon>Ecdysozoa</taxon>
        <taxon>Arthropoda</taxon>
        <taxon>Hexapoda</taxon>
        <taxon>Insecta</taxon>
        <taxon>Pterygota</taxon>
        <taxon>Neoptera</taxon>
        <taxon>Endopterygota</taxon>
        <taxon>Diptera</taxon>
        <taxon>Brachycera</taxon>
        <taxon>Muscomorpha</taxon>
        <taxon>Hippoboscoidea</taxon>
        <taxon>Glossinidae</taxon>
        <taxon>Glossina</taxon>
    </lineage>
</organism>
<dbReference type="VEuPathDB" id="VectorBase:GPAI023410"/>
<protein>
    <submittedName>
        <fullName evidence="1">Uncharacterized protein</fullName>
    </submittedName>
</protein>
<accession>A0A1A9ZSA9</accession>
<dbReference type="AlphaFoldDB" id="A0A1A9ZSA9"/>